<dbReference type="Proteomes" id="UP000184164">
    <property type="component" value="Unassembled WGS sequence"/>
</dbReference>
<dbReference type="Gene3D" id="2.60.120.560">
    <property type="entry name" value="Exo-inulinase, domain 1"/>
    <property type="match status" value="1"/>
</dbReference>
<feature type="domain" description="3-keto-alpha-glucoside-1,2-lyase/3-keto-2-hydroxy-glucal hydratase" evidence="1">
    <location>
        <begin position="26"/>
        <end position="204"/>
    </location>
</feature>
<keyword evidence="3" id="KW-1185">Reference proteome</keyword>
<dbReference type="GO" id="GO:0016787">
    <property type="term" value="F:hydrolase activity"/>
    <property type="evidence" value="ECO:0007669"/>
    <property type="project" value="InterPro"/>
</dbReference>
<sequence>MKVKRLLILVAFWGFTLLGFAQKNDGFTSLFNGKDLSGWIMPGKVPGFEVADSVLFASPHNGSELFTKEKYGNFVFKFEYLLSEVGNSGVLIRCEPENPWNSGVEIQLLAPWTPYRDDLHCTGSIYGHVAVTNRPDETTGIWHTMEIKCDRENVTISVDGKVTTVANTDTVKSMQGKHVAGSIGFQSNHSKEGEFVKFRNVFVKNMDSDPDYVSKGFYHENAGFRSQAHDAAEVIGVPMIGRLSEMMSGENVMAQAGAKQVLFDIVAKVASDGTKRERNALAKALGKEQKSSRSKAVKSYFEWLLKMAKSAK</sequence>
<organism evidence="2 3">
    <name type="scientific">Mariniphaga anaerophila</name>
    <dbReference type="NCBI Taxonomy" id="1484053"/>
    <lineage>
        <taxon>Bacteria</taxon>
        <taxon>Pseudomonadati</taxon>
        <taxon>Bacteroidota</taxon>
        <taxon>Bacteroidia</taxon>
        <taxon>Marinilabiliales</taxon>
        <taxon>Prolixibacteraceae</taxon>
        <taxon>Mariniphaga</taxon>
    </lineage>
</organism>
<dbReference type="RefSeq" id="WP_073002450.1">
    <property type="nucleotide sequence ID" value="NZ_FQUM01000006.1"/>
</dbReference>
<accession>A0A1M5CLX4</accession>
<dbReference type="OrthoDB" id="259356at2"/>
<proteinExistence type="predicted"/>
<evidence type="ECO:0000259" key="1">
    <source>
        <dbReference type="Pfam" id="PF06439"/>
    </source>
</evidence>
<dbReference type="InterPro" id="IPR010496">
    <property type="entry name" value="AL/BT2_dom"/>
</dbReference>
<name>A0A1M5CLX4_9BACT</name>
<dbReference type="AlphaFoldDB" id="A0A1M5CLX4"/>
<protein>
    <recommendedName>
        <fullName evidence="1">3-keto-alpha-glucoside-1,2-lyase/3-keto-2-hydroxy-glucal hydratase domain-containing protein</fullName>
    </recommendedName>
</protein>
<dbReference type="STRING" id="1484053.SAMN05444274_106181"/>
<evidence type="ECO:0000313" key="2">
    <source>
        <dbReference type="EMBL" id="SHF55718.1"/>
    </source>
</evidence>
<reference evidence="2 3" key="1">
    <citation type="submission" date="2016-11" db="EMBL/GenBank/DDBJ databases">
        <authorList>
            <person name="Jaros S."/>
            <person name="Januszkiewicz K."/>
            <person name="Wedrychowicz H."/>
        </authorList>
    </citation>
    <scope>NUCLEOTIDE SEQUENCE [LARGE SCALE GENOMIC DNA]</scope>
    <source>
        <strain evidence="2 3">DSM 26910</strain>
    </source>
</reference>
<gene>
    <name evidence="2" type="ORF">SAMN05444274_106181</name>
</gene>
<evidence type="ECO:0000313" key="3">
    <source>
        <dbReference type="Proteomes" id="UP000184164"/>
    </source>
</evidence>
<dbReference type="EMBL" id="FQUM01000006">
    <property type="protein sequence ID" value="SHF55718.1"/>
    <property type="molecule type" value="Genomic_DNA"/>
</dbReference>
<dbReference type="Pfam" id="PF06439">
    <property type="entry name" value="3keto-disac_hyd"/>
    <property type="match status" value="1"/>
</dbReference>